<proteinExistence type="predicted"/>
<dbReference type="AlphaFoldDB" id="A0A7W5H752"/>
<comment type="caution">
    <text evidence="1">The sequence shown here is derived from an EMBL/GenBank/DDBJ whole genome shotgun (WGS) entry which is preliminary data.</text>
</comment>
<accession>A0A7W5H752</accession>
<evidence type="ECO:0000313" key="2">
    <source>
        <dbReference type="Proteomes" id="UP000536179"/>
    </source>
</evidence>
<name>A0A7W5H752_9BACT</name>
<sequence>MGASTFDCRANAIGTDEVDGPKAIRTTKQIPADHV</sequence>
<evidence type="ECO:0000313" key="1">
    <source>
        <dbReference type="EMBL" id="MBB3207640.1"/>
    </source>
</evidence>
<organism evidence="1 2">
    <name type="scientific">Aporhodopirellula rubra</name>
    <dbReference type="NCBI Taxonomy" id="980271"/>
    <lineage>
        <taxon>Bacteria</taxon>
        <taxon>Pseudomonadati</taxon>
        <taxon>Planctomycetota</taxon>
        <taxon>Planctomycetia</taxon>
        <taxon>Pirellulales</taxon>
        <taxon>Pirellulaceae</taxon>
        <taxon>Aporhodopirellula</taxon>
    </lineage>
</organism>
<keyword evidence="2" id="KW-1185">Reference proteome</keyword>
<dbReference type="Proteomes" id="UP000536179">
    <property type="component" value="Unassembled WGS sequence"/>
</dbReference>
<reference evidence="1 2" key="1">
    <citation type="submission" date="2020-08" db="EMBL/GenBank/DDBJ databases">
        <title>Genomic Encyclopedia of Type Strains, Phase III (KMG-III): the genomes of soil and plant-associated and newly described type strains.</title>
        <authorList>
            <person name="Whitman W."/>
        </authorList>
    </citation>
    <scope>NUCLEOTIDE SEQUENCE [LARGE SCALE GENOMIC DNA]</scope>
    <source>
        <strain evidence="1 2">CECT 8075</strain>
    </source>
</reference>
<gene>
    <name evidence="1" type="ORF">FHS27_003465</name>
</gene>
<protein>
    <submittedName>
        <fullName evidence="1">Uncharacterized protein</fullName>
    </submittedName>
</protein>
<dbReference type="EMBL" id="JACHXU010000011">
    <property type="protein sequence ID" value="MBB3207640.1"/>
    <property type="molecule type" value="Genomic_DNA"/>
</dbReference>